<dbReference type="AlphaFoldDB" id="A0A6C0KCP4"/>
<dbReference type="SUPFAM" id="SSF49749">
    <property type="entry name" value="Group II dsDNA viruses VP"/>
    <property type="match status" value="2"/>
</dbReference>
<dbReference type="Gene3D" id="2.70.9.10">
    <property type="entry name" value="Adenovirus Type 2 Hexon, domain 4"/>
    <property type="match status" value="1"/>
</dbReference>
<proteinExistence type="predicted"/>
<dbReference type="Pfam" id="PF16903">
    <property type="entry name" value="Capsid_N"/>
    <property type="match status" value="1"/>
</dbReference>
<dbReference type="GO" id="GO:0005198">
    <property type="term" value="F:structural molecule activity"/>
    <property type="evidence" value="ECO:0007669"/>
    <property type="project" value="InterPro"/>
</dbReference>
<organism evidence="3">
    <name type="scientific">viral metagenome</name>
    <dbReference type="NCBI Taxonomy" id="1070528"/>
    <lineage>
        <taxon>unclassified sequences</taxon>
        <taxon>metagenomes</taxon>
        <taxon>organismal metagenomes</taxon>
    </lineage>
</organism>
<reference evidence="3" key="1">
    <citation type="journal article" date="2020" name="Nature">
        <title>Giant virus diversity and host interactions through global metagenomics.</title>
        <authorList>
            <person name="Schulz F."/>
            <person name="Roux S."/>
            <person name="Paez-Espino D."/>
            <person name="Jungbluth S."/>
            <person name="Walsh D.A."/>
            <person name="Denef V.J."/>
            <person name="McMahon K.D."/>
            <person name="Konstantinidis K.T."/>
            <person name="Eloe-Fadrosh E.A."/>
            <person name="Kyrpides N.C."/>
            <person name="Woyke T."/>
        </authorList>
    </citation>
    <scope>NUCLEOTIDE SEQUENCE</scope>
    <source>
        <strain evidence="3">GVMAG-S-1101182-85</strain>
    </source>
</reference>
<dbReference type="Pfam" id="PF04451">
    <property type="entry name" value="Capsid_NCLDV"/>
    <property type="match status" value="1"/>
</dbReference>
<dbReference type="InterPro" id="IPR007542">
    <property type="entry name" value="MCP_C"/>
</dbReference>
<evidence type="ECO:0000259" key="1">
    <source>
        <dbReference type="Pfam" id="PF04451"/>
    </source>
</evidence>
<feature type="domain" description="Major capsid protein C-terminal" evidence="1">
    <location>
        <begin position="321"/>
        <end position="524"/>
    </location>
</feature>
<protein>
    <recommendedName>
        <fullName evidence="4">Major capsid protein N-terminal domain-containing protein</fullName>
    </recommendedName>
</protein>
<dbReference type="InterPro" id="IPR016112">
    <property type="entry name" value="VP_dsDNA_II"/>
</dbReference>
<name>A0A6C0KCP4_9ZZZZ</name>
<dbReference type="InterPro" id="IPR031654">
    <property type="entry name" value="Capsid_N"/>
</dbReference>
<evidence type="ECO:0000313" key="3">
    <source>
        <dbReference type="EMBL" id="QHU14078.1"/>
    </source>
</evidence>
<dbReference type="EMBL" id="MN740830">
    <property type="protein sequence ID" value="QHU14078.1"/>
    <property type="molecule type" value="Genomic_DNA"/>
</dbReference>
<dbReference type="InterPro" id="IPR038519">
    <property type="entry name" value="MCP_C_sf"/>
</dbReference>
<accession>A0A6C0KCP4</accession>
<evidence type="ECO:0008006" key="4">
    <source>
        <dbReference type="Google" id="ProtNLM"/>
    </source>
</evidence>
<evidence type="ECO:0000259" key="2">
    <source>
        <dbReference type="Pfam" id="PF16903"/>
    </source>
</evidence>
<feature type="domain" description="Major capsid protein N-terminal" evidence="2">
    <location>
        <begin position="26"/>
        <end position="256"/>
    </location>
</feature>
<dbReference type="Gene3D" id="2.70.9.20">
    <property type="entry name" value="Major capsid protein Vp54"/>
    <property type="match status" value="1"/>
</dbReference>
<sequence>MTGGGLYVLVAYGSQNILLSGNPDFTYFYLVLKKYSHFSFESVTIQLDGPGELLWDAPIKVQAKIQRVADLLSDLYLTFTLPDIYSQFISPNAATRTAQYEFQWNRYIGAHIIQNATFLIGGTIVQEFDSDYLIAIAQTDQDETEYAKWRQLVGDVDEIYDPANGPYSGALGGTSVRSTGSTSLYPNVARNTSVTVQTNAPSIPSRQITVPLSFWFTQDTSLAIPLVALQYHECYVQLTLRSVQDLFTILDPSGYRVRPGNRVFASSAQIQTGNLNYIPNNTPENYLNNYLVDFGYTAPPLSTWALNAYLQATYVYLTDPERNTFSSQTLTYPVRQVTNYTFPSINNRQNLNLYTHNPVPRLLIIPRRSDMIPYTNNWVNLTNWYNSTSAPFFSPSNAVYDSGIRAVGISGYLIAGSQEDIIRQLRILCDGNEIQEVKPIQYFHELSSWKYATGLFPKGLTIYSFALNTSKWMKPSGTLNTSRVKNFQIDLDPWPLAADTNYTYDFIVYVESLNFLVIEGGMGGMKYAT</sequence>